<dbReference type="Proteomes" id="UP000569329">
    <property type="component" value="Unassembled WGS sequence"/>
</dbReference>
<protein>
    <submittedName>
        <fullName evidence="3">mRNA interferase RelE/StbE</fullName>
    </submittedName>
</protein>
<dbReference type="EMBL" id="JACGWZ010000001">
    <property type="protein sequence ID" value="MBA8823170.1"/>
    <property type="molecule type" value="Genomic_DNA"/>
</dbReference>
<sequence>MSAAIDQLAGNPRPAGVAAVKSPPGCLRLRVGDYRVLYEVQDHHLVVLVIDLGRRREIHDR</sequence>
<evidence type="ECO:0000256" key="2">
    <source>
        <dbReference type="SAM" id="MobiDB-lite"/>
    </source>
</evidence>
<keyword evidence="1" id="KW-1277">Toxin-antitoxin system</keyword>
<dbReference type="SUPFAM" id="SSF143011">
    <property type="entry name" value="RelE-like"/>
    <property type="match status" value="1"/>
</dbReference>
<dbReference type="InterPro" id="IPR007712">
    <property type="entry name" value="RelE/ParE_toxin"/>
</dbReference>
<feature type="region of interest" description="Disordered" evidence="2">
    <location>
        <begin position="1"/>
        <end position="21"/>
    </location>
</feature>
<evidence type="ECO:0000313" key="4">
    <source>
        <dbReference type="Proteomes" id="UP000569329"/>
    </source>
</evidence>
<reference evidence="3 4" key="1">
    <citation type="submission" date="2020-07" db="EMBL/GenBank/DDBJ databases">
        <title>Sequencing the genomes of 1000 actinobacteria strains.</title>
        <authorList>
            <person name="Klenk H.-P."/>
        </authorList>
    </citation>
    <scope>NUCLEOTIDE SEQUENCE [LARGE SCALE GENOMIC DNA]</scope>
    <source>
        <strain evidence="3 4">DSM 45975</strain>
    </source>
</reference>
<comment type="caution">
    <text evidence="3">The sequence shown here is derived from an EMBL/GenBank/DDBJ whole genome shotgun (WGS) entry which is preliminary data.</text>
</comment>
<dbReference type="Gene3D" id="3.30.2310.20">
    <property type="entry name" value="RelE-like"/>
    <property type="match status" value="1"/>
</dbReference>
<evidence type="ECO:0000256" key="1">
    <source>
        <dbReference type="ARBA" id="ARBA00022649"/>
    </source>
</evidence>
<dbReference type="InterPro" id="IPR035093">
    <property type="entry name" value="RelE/ParE_toxin_dom_sf"/>
</dbReference>
<evidence type="ECO:0000313" key="3">
    <source>
        <dbReference type="EMBL" id="MBA8823170.1"/>
    </source>
</evidence>
<organism evidence="3 4">
    <name type="scientific">Halosaccharopolyspora lacisalsi</name>
    <dbReference type="NCBI Taxonomy" id="1000566"/>
    <lineage>
        <taxon>Bacteria</taxon>
        <taxon>Bacillati</taxon>
        <taxon>Actinomycetota</taxon>
        <taxon>Actinomycetes</taxon>
        <taxon>Pseudonocardiales</taxon>
        <taxon>Pseudonocardiaceae</taxon>
        <taxon>Halosaccharopolyspora</taxon>
    </lineage>
</organism>
<name>A0A839DQB7_9PSEU</name>
<accession>A0A839DQB7</accession>
<dbReference type="AlphaFoldDB" id="A0A839DQB7"/>
<keyword evidence="4" id="KW-1185">Reference proteome</keyword>
<dbReference type="Pfam" id="PF05016">
    <property type="entry name" value="ParE_toxin"/>
    <property type="match status" value="1"/>
</dbReference>
<dbReference type="RefSeq" id="WP_182542524.1">
    <property type="nucleotide sequence ID" value="NZ_JACGWZ010000001.1"/>
</dbReference>
<gene>
    <name evidence="3" type="ORF">FHX42_000499</name>
</gene>
<proteinExistence type="predicted"/>